<evidence type="ECO:0000313" key="2">
    <source>
        <dbReference type="EMBL" id="TYL37974.1"/>
    </source>
</evidence>
<sequence>MLAEVANADRRSLGRRPYRSRVAHLATGISRTLENRPLRGQSRVDEVLERSRERANSGDRCVRPRSLELSRRGPSRTIDDPHLSSI</sequence>
<evidence type="ECO:0000256" key="1">
    <source>
        <dbReference type="SAM" id="MobiDB-lite"/>
    </source>
</evidence>
<evidence type="ECO:0000313" key="3">
    <source>
        <dbReference type="Proteomes" id="UP000766904"/>
    </source>
</evidence>
<feature type="region of interest" description="Disordered" evidence="1">
    <location>
        <begin position="43"/>
        <end position="86"/>
    </location>
</feature>
<gene>
    <name evidence="2" type="ORF">CV102_14750</name>
</gene>
<dbReference type="Proteomes" id="UP000766904">
    <property type="component" value="Unassembled WGS sequence"/>
</dbReference>
<keyword evidence="3" id="KW-1185">Reference proteome</keyword>
<accession>A0A8J8TRQ7</accession>
<comment type="caution">
    <text evidence="2">The sequence shown here is derived from an EMBL/GenBank/DDBJ whole genome shotgun (WGS) entry which is preliminary data.</text>
</comment>
<organism evidence="2 3">
    <name type="scientific">Natronococcus pandeyae</name>
    <dbReference type="NCBI Taxonomy" id="2055836"/>
    <lineage>
        <taxon>Archaea</taxon>
        <taxon>Methanobacteriati</taxon>
        <taxon>Methanobacteriota</taxon>
        <taxon>Stenosarchaea group</taxon>
        <taxon>Halobacteria</taxon>
        <taxon>Halobacteriales</taxon>
        <taxon>Natrialbaceae</taxon>
        <taxon>Natronococcus</taxon>
    </lineage>
</organism>
<protein>
    <submittedName>
        <fullName evidence="2">Uncharacterized protein</fullName>
    </submittedName>
</protein>
<proteinExistence type="predicted"/>
<dbReference type="AlphaFoldDB" id="A0A8J8TRQ7"/>
<reference evidence="2" key="1">
    <citation type="submission" date="2017-11" db="EMBL/GenBank/DDBJ databases">
        <authorList>
            <person name="Kajale S.C."/>
            <person name="Sharma A."/>
        </authorList>
    </citation>
    <scope>NUCLEOTIDE SEQUENCE</scope>
    <source>
        <strain evidence="2">LS1_42</strain>
    </source>
</reference>
<dbReference type="EMBL" id="PHNJ01000007">
    <property type="protein sequence ID" value="TYL37974.1"/>
    <property type="molecule type" value="Genomic_DNA"/>
</dbReference>
<name>A0A8J8TRQ7_9EURY</name>